<dbReference type="GO" id="GO:0016051">
    <property type="term" value="P:carbohydrate biosynthetic process"/>
    <property type="evidence" value="ECO:0007669"/>
    <property type="project" value="InterPro"/>
</dbReference>
<dbReference type="Pfam" id="PF03567">
    <property type="entry name" value="Sulfotransfer_2"/>
    <property type="match status" value="1"/>
</dbReference>
<dbReference type="SUPFAM" id="SSF52540">
    <property type="entry name" value="P-loop containing nucleoside triphosphate hydrolases"/>
    <property type="match status" value="1"/>
</dbReference>
<keyword evidence="5" id="KW-0333">Golgi apparatus</keyword>
<evidence type="ECO:0000256" key="3">
    <source>
        <dbReference type="ARBA" id="ARBA00022692"/>
    </source>
</evidence>
<evidence type="ECO:0000256" key="5">
    <source>
        <dbReference type="ARBA" id="ARBA00023034"/>
    </source>
</evidence>
<organism evidence="8 9">
    <name type="scientific">Neptunicella marina</name>
    <dbReference type="NCBI Taxonomy" id="2125989"/>
    <lineage>
        <taxon>Bacteria</taxon>
        <taxon>Pseudomonadati</taxon>
        <taxon>Pseudomonadota</taxon>
        <taxon>Gammaproteobacteria</taxon>
        <taxon>Alteromonadales</taxon>
        <taxon>Alteromonadaceae</taxon>
        <taxon>Neptunicella</taxon>
    </lineage>
</organism>
<evidence type="ECO:0000256" key="6">
    <source>
        <dbReference type="ARBA" id="ARBA00023136"/>
    </source>
</evidence>
<comment type="caution">
    <text evidence="8">The sequence shown here is derived from an EMBL/GenBank/DDBJ whole genome shotgun (WGS) entry which is preliminary data.</text>
</comment>
<evidence type="ECO:0000256" key="2">
    <source>
        <dbReference type="ARBA" id="ARBA00022679"/>
    </source>
</evidence>
<dbReference type="Proteomes" id="UP000601768">
    <property type="component" value="Unassembled WGS sequence"/>
</dbReference>
<keyword evidence="3" id="KW-0812">Transmembrane</keyword>
<evidence type="ECO:0000313" key="8">
    <source>
        <dbReference type="EMBL" id="MBC3767639.1"/>
    </source>
</evidence>
<comment type="subcellular location">
    <subcellularLocation>
        <location evidence="1">Golgi apparatus membrane</location>
        <topology evidence="1">Single-pass type II membrane protein</topology>
    </subcellularLocation>
</comment>
<reference evidence="8" key="1">
    <citation type="journal article" date="2018" name="Int. J. Syst. Evol. Microbiol.">
        <title>Neptunicella marina gen. nov., sp. nov., isolated from surface seawater.</title>
        <authorList>
            <person name="Liu X."/>
            <person name="Lai Q."/>
            <person name="Du Y."/>
            <person name="Zhang X."/>
            <person name="Liu Z."/>
            <person name="Sun F."/>
            <person name="Shao Z."/>
        </authorList>
    </citation>
    <scope>NUCLEOTIDE SEQUENCE</scope>
    <source>
        <strain evidence="8">S27-2</strain>
    </source>
</reference>
<dbReference type="PANTHER" id="PTHR12137:SF54">
    <property type="entry name" value="CARBOHYDRATE SULFOTRANSFERASE"/>
    <property type="match status" value="1"/>
</dbReference>
<dbReference type="RefSeq" id="WP_186508276.1">
    <property type="nucleotide sequence ID" value="NZ_JACNEP010000022.1"/>
</dbReference>
<name>A0A8J6IX02_9ALTE</name>
<evidence type="ECO:0000256" key="7">
    <source>
        <dbReference type="ARBA" id="ARBA00023180"/>
    </source>
</evidence>
<evidence type="ECO:0000256" key="4">
    <source>
        <dbReference type="ARBA" id="ARBA00022989"/>
    </source>
</evidence>
<accession>A0A8J6IX02</accession>
<keyword evidence="2" id="KW-0808">Transferase</keyword>
<dbReference type="EMBL" id="JACNEP010000022">
    <property type="protein sequence ID" value="MBC3767639.1"/>
    <property type="molecule type" value="Genomic_DNA"/>
</dbReference>
<dbReference type="InterPro" id="IPR027417">
    <property type="entry name" value="P-loop_NTPase"/>
</dbReference>
<keyword evidence="7" id="KW-0325">Glycoprotein</keyword>
<sequence length="225" mass="26904">MISHQHQCIFIHIPKCAGTSIEHALGHFKGHQGRAGQDHRSIRMLQAPMLERHTFRNLDNLKDVARRLRHKFRPAANPNNRLVVDRLQYQRYFKFAVVRNPWFRAYSWYQNAMRDPIHQRNYGIAAGMSFNLFLRQFVGKGFLRPQTYWLNNFAGDMCMDYVARFEHLHQDFDYIRQQLQLDEMPLPHKIEGQKTDPRLAFDTESIELIAQYYRDEIALFGYQFE</sequence>
<evidence type="ECO:0000256" key="1">
    <source>
        <dbReference type="ARBA" id="ARBA00004323"/>
    </source>
</evidence>
<dbReference type="PANTHER" id="PTHR12137">
    <property type="entry name" value="CARBOHYDRATE SULFOTRANSFERASE"/>
    <property type="match status" value="1"/>
</dbReference>
<keyword evidence="4" id="KW-1133">Transmembrane helix</keyword>
<dbReference type="InterPro" id="IPR005331">
    <property type="entry name" value="Sulfotransferase"/>
</dbReference>
<gene>
    <name evidence="8" type="ORF">H8B19_17295</name>
</gene>
<keyword evidence="6" id="KW-0472">Membrane</keyword>
<dbReference type="InterPro" id="IPR018011">
    <property type="entry name" value="Carb_sulfotrans_8-10"/>
</dbReference>
<dbReference type="GO" id="GO:0016020">
    <property type="term" value="C:membrane"/>
    <property type="evidence" value="ECO:0007669"/>
    <property type="project" value="InterPro"/>
</dbReference>
<dbReference type="GO" id="GO:0008146">
    <property type="term" value="F:sulfotransferase activity"/>
    <property type="evidence" value="ECO:0007669"/>
    <property type="project" value="InterPro"/>
</dbReference>
<dbReference type="AlphaFoldDB" id="A0A8J6IX02"/>
<keyword evidence="9" id="KW-1185">Reference proteome</keyword>
<protein>
    <submittedName>
        <fullName evidence="8">Sulfotransferase family 2 domain-containing protein</fullName>
    </submittedName>
</protein>
<proteinExistence type="predicted"/>
<evidence type="ECO:0000313" key="9">
    <source>
        <dbReference type="Proteomes" id="UP000601768"/>
    </source>
</evidence>
<dbReference type="Gene3D" id="3.40.50.300">
    <property type="entry name" value="P-loop containing nucleotide triphosphate hydrolases"/>
    <property type="match status" value="1"/>
</dbReference>
<reference evidence="8" key="2">
    <citation type="submission" date="2020-08" db="EMBL/GenBank/DDBJ databases">
        <authorList>
            <person name="Lai Q."/>
        </authorList>
    </citation>
    <scope>NUCLEOTIDE SEQUENCE</scope>
    <source>
        <strain evidence="8">S27-2</strain>
    </source>
</reference>